<dbReference type="InterPro" id="IPR013766">
    <property type="entry name" value="Thioredoxin_domain"/>
</dbReference>
<comment type="caution">
    <text evidence="6">The sequence shown here is derived from an EMBL/GenBank/DDBJ whole genome shotgun (WGS) entry which is preliminary data.</text>
</comment>
<dbReference type="OrthoDB" id="1724808at2759"/>
<dbReference type="Pfam" id="PF00085">
    <property type="entry name" value="Thioredoxin"/>
    <property type="match status" value="1"/>
</dbReference>
<dbReference type="PANTHER" id="PTHR46115">
    <property type="entry name" value="THIOREDOXIN-LIKE PROTEIN 1"/>
    <property type="match status" value="1"/>
</dbReference>
<dbReference type="Proteomes" id="UP000585474">
    <property type="component" value="Unassembled WGS sequence"/>
</dbReference>
<dbReference type="SUPFAM" id="SSF52833">
    <property type="entry name" value="Thioredoxin-like"/>
    <property type="match status" value="1"/>
</dbReference>
<feature type="domain" description="Thioredoxin" evidence="5">
    <location>
        <begin position="287"/>
        <end position="423"/>
    </location>
</feature>
<dbReference type="PROSITE" id="PS00194">
    <property type="entry name" value="THIOREDOXIN_1"/>
    <property type="match status" value="1"/>
</dbReference>
<evidence type="ECO:0000256" key="1">
    <source>
        <dbReference type="ARBA" id="ARBA00022982"/>
    </source>
</evidence>
<evidence type="ECO:0000256" key="4">
    <source>
        <dbReference type="ARBA" id="ARBA00038337"/>
    </source>
</evidence>
<evidence type="ECO:0000259" key="5">
    <source>
        <dbReference type="PROSITE" id="PS51352"/>
    </source>
</evidence>
<keyword evidence="7" id="KW-1185">Reference proteome</keyword>
<organism evidence="6 7">
    <name type="scientific">Actinidia rufa</name>
    <dbReference type="NCBI Taxonomy" id="165716"/>
    <lineage>
        <taxon>Eukaryota</taxon>
        <taxon>Viridiplantae</taxon>
        <taxon>Streptophyta</taxon>
        <taxon>Embryophyta</taxon>
        <taxon>Tracheophyta</taxon>
        <taxon>Spermatophyta</taxon>
        <taxon>Magnoliopsida</taxon>
        <taxon>eudicotyledons</taxon>
        <taxon>Gunneridae</taxon>
        <taxon>Pentapetalae</taxon>
        <taxon>asterids</taxon>
        <taxon>Ericales</taxon>
        <taxon>Actinidiaceae</taxon>
        <taxon>Actinidia</taxon>
    </lineage>
</organism>
<evidence type="ECO:0000256" key="3">
    <source>
        <dbReference type="ARBA" id="ARBA00023284"/>
    </source>
</evidence>
<dbReference type="FunFam" id="3.40.30.10:FF:000245">
    <property type="entry name" value="Thioredoxin"/>
    <property type="match status" value="1"/>
</dbReference>
<dbReference type="PROSITE" id="PS51352">
    <property type="entry name" value="THIOREDOXIN_2"/>
    <property type="match status" value="1"/>
</dbReference>
<dbReference type="InterPro" id="IPR017937">
    <property type="entry name" value="Thioredoxin_CS"/>
</dbReference>
<dbReference type="Gene3D" id="3.40.30.10">
    <property type="entry name" value="Glutaredoxin"/>
    <property type="match status" value="1"/>
</dbReference>
<accession>A0A7J0FXM8</accession>
<sequence>MPTMILGFLSCIGRLLEPHKRPWDSLLLTILDFFSLNGRNWHTQYEPLSDFSTEAVTIVSQRLARQHFKILNNSPLPSLYEAFAIIDGDERRRCLLQASSATPYPLLLIRWLLRLSLAWVLALLVARLLAPTVEILAILESGVLSFIQNYESKFLSGKGKGHPRTATVADTSPGHVPDLSHIQSQIGQLQSQLGSLLQHHPSGSIATLATGTLTAFHAKTGHPTWVLDFGANDHMTGTPSLLGSDATTIPTNLYGLPRPIPLFDSPPVQVAPASAARAPLKVYARRAPPSAPLPDSSLVSGTSPSPLVHTSVPPRQVIGIRSAVELEKKLNAASSSSRLAVLYFTATWCGPCRFIAPLFTSLAGKYPKVVFLKVDIDEARDAAARWNISSVPTFFFIKNGKEIDKVVESENQIEEEMIKSSPCQQYGNIVLDVLHVNVHVGKNILPNQGAILGFADLHFFERTRNIMEPPSANGYGDSFKKNLQGSIIGGKEDKAYCKDIEIQEPIENSEIKIMMRGSRPTIDMSYSLVTSRRYSSPFSPSGTVHPNLETGAPSLTITFNNCTLTTVSPAAGAVFGKRLSDGQVRWPEVHLIFTSAEGLVVHPATVNFHARIWAENRAHVVQASLCCVSSVGVPANLWV</sequence>
<evidence type="ECO:0000313" key="6">
    <source>
        <dbReference type="EMBL" id="GFZ03452.1"/>
    </source>
</evidence>
<dbReference type="CDD" id="cd02947">
    <property type="entry name" value="TRX_family"/>
    <property type="match status" value="1"/>
</dbReference>
<comment type="similarity">
    <text evidence="4">Belongs to the thioredoxin family. Plant F-type subfamily.</text>
</comment>
<evidence type="ECO:0000256" key="2">
    <source>
        <dbReference type="ARBA" id="ARBA00023157"/>
    </source>
</evidence>
<keyword evidence="1" id="KW-0249">Electron transport</keyword>
<protein>
    <submittedName>
        <fullName evidence="6">Tetraticopeptide domain-containing thioredoxin</fullName>
    </submittedName>
</protein>
<proteinExistence type="inferred from homology"/>
<keyword evidence="2" id="KW-1015">Disulfide bond</keyword>
<dbReference type="InterPro" id="IPR036249">
    <property type="entry name" value="Thioredoxin-like_sf"/>
</dbReference>
<name>A0A7J0FXM8_9ERIC</name>
<keyword evidence="3" id="KW-0676">Redox-active center</keyword>
<keyword evidence="1" id="KW-0813">Transport</keyword>
<dbReference type="AlphaFoldDB" id="A0A7J0FXM8"/>
<gene>
    <name evidence="6" type="ORF">Acr_16g0000760</name>
</gene>
<reference evidence="6 7" key="1">
    <citation type="submission" date="2019-07" db="EMBL/GenBank/DDBJ databases">
        <title>De Novo Assembly of kiwifruit Actinidia rufa.</title>
        <authorList>
            <person name="Sugita-Konishi S."/>
            <person name="Sato K."/>
            <person name="Mori E."/>
            <person name="Abe Y."/>
            <person name="Kisaki G."/>
            <person name="Hamano K."/>
            <person name="Suezawa K."/>
            <person name="Otani M."/>
            <person name="Fukuda T."/>
            <person name="Manabe T."/>
            <person name="Gomi K."/>
            <person name="Tabuchi M."/>
            <person name="Akimitsu K."/>
            <person name="Kataoka I."/>
        </authorList>
    </citation>
    <scope>NUCLEOTIDE SEQUENCE [LARGE SCALE GENOMIC DNA]</scope>
    <source>
        <strain evidence="7">cv. Fuchu</strain>
    </source>
</reference>
<evidence type="ECO:0000313" key="7">
    <source>
        <dbReference type="Proteomes" id="UP000585474"/>
    </source>
</evidence>
<dbReference type="EMBL" id="BJWL01000016">
    <property type="protein sequence ID" value="GFZ03452.1"/>
    <property type="molecule type" value="Genomic_DNA"/>
</dbReference>